<protein>
    <recommendedName>
        <fullName evidence="1">Helicase/UvrB N-terminal domain-containing protein</fullName>
    </recommendedName>
</protein>
<dbReference type="InterPro" id="IPR050742">
    <property type="entry name" value="Helicase_Restrict-Modif_Enz"/>
</dbReference>
<dbReference type="PANTHER" id="PTHR47396">
    <property type="entry name" value="TYPE I RESTRICTION ENZYME ECOKI R PROTEIN"/>
    <property type="match status" value="1"/>
</dbReference>
<organism evidence="2 3">
    <name type="scientific">Rhodococcus olei</name>
    <dbReference type="NCBI Taxonomy" id="2161675"/>
    <lineage>
        <taxon>Bacteria</taxon>
        <taxon>Bacillati</taxon>
        <taxon>Actinomycetota</taxon>
        <taxon>Actinomycetes</taxon>
        <taxon>Mycobacteriales</taxon>
        <taxon>Nocardiaceae</taxon>
        <taxon>Rhodococcus</taxon>
    </lineage>
</organism>
<dbReference type="Pfam" id="PF04851">
    <property type="entry name" value="ResIII"/>
    <property type="match status" value="1"/>
</dbReference>
<dbReference type="InterPro" id="IPR027417">
    <property type="entry name" value="P-loop_NTPase"/>
</dbReference>
<keyword evidence="3" id="KW-1185">Reference proteome</keyword>
<dbReference type="PANTHER" id="PTHR47396:SF1">
    <property type="entry name" value="ATP-DEPENDENT HELICASE IRC3-RELATED"/>
    <property type="match status" value="1"/>
</dbReference>
<dbReference type="Gene3D" id="3.40.50.300">
    <property type="entry name" value="P-loop containing nucleotide triphosphate hydrolases"/>
    <property type="match status" value="2"/>
</dbReference>
<dbReference type="EMBL" id="BAABFB010000050">
    <property type="protein sequence ID" value="GAA4482365.1"/>
    <property type="molecule type" value="Genomic_DNA"/>
</dbReference>
<evidence type="ECO:0000313" key="2">
    <source>
        <dbReference type="EMBL" id="GAA4482365.1"/>
    </source>
</evidence>
<sequence length="848" mass="92891">MSIAYDPGLVEQVSYNLDLREPNQAALDALARALDTAEPGTEMIADLATGVGKTYIAGGLLDYLYESGVRNVVIVTPGSTIQRKTIDNLTPGHPKYLRGLQCRPMIVTLDTVERGEVGAALEDPDAFKVFVFTVQSLLRPTKDDRRRADKPHETLGTAVRSYLEAADDLIVIADEHHVYYSGSAKKFEAAITGLRPLATVGLTATPHEKSLPLRVYRYPLSEAIADGYLKVPVLVSRQDGIHDIRTQLADGLTLLDAKRDAMRAYCRQARGRKYVEPVMFLIATTIQEATEYRDLLVGSDMLGDPDQVLLVTSDQPDATLAQLDRLEDPESKIRAVVSVSMLKEGWDVKNIYVIASVRSMESNLLTEQILGRGLRLPFGQRTGNPMLDTVEVLSHRSFATLLKQAKALIEETLGDRTGDATVVANPSPGRHDPGVPLGEQDSLPWDFTPPESGAVEILLPGAAASDPEQFGLFDEDDLEVDTAERSHLGLSVSTIDARVAAGQASSSVLTRKLEPRSPGGVRIPLFLPSVVTRWERDPFSLSQINLASVEALGRTFAEDNAPTLTRKAIDAERGADGTAHVVIRDEVEQIVATQTALPFDTIESDLVARLIRTNAVEATTTEINAAVKIAQVFLKGAEVDEDTPWRPEHGRLATARLTEWIAAKQTSSPAREVREVKPVKWPEPSGRYETRPPADRQVVTGSKDFEKGYPYSGWVKSVYEINSFDAFSTEFTLASLFEKPGGVRAWVRIDETVPLRITYLAGAVQRQYEPDFIVIDDEDVHWIVEGKRDSEMTSPTVIAKRDAAAAWVATVNASHEVPEAWAYVLASESVCAAATSWEAVKAAGQTYR</sequence>
<evidence type="ECO:0000313" key="3">
    <source>
        <dbReference type="Proteomes" id="UP001501183"/>
    </source>
</evidence>
<evidence type="ECO:0000259" key="1">
    <source>
        <dbReference type="Pfam" id="PF04851"/>
    </source>
</evidence>
<name>A0ABP8P5S8_9NOCA</name>
<reference evidence="3" key="1">
    <citation type="journal article" date="2019" name="Int. J. Syst. Evol. Microbiol.">
        <title>The Global Catalogue of Microorganisms (GCM) 10K type strain sequencing project: providing services to taxonomists for standard genome sequencing and annotation.</title>
        <authorList>
            <consortium name="The Broad Institute Genomics Platform"/>
            <consortium name="The Broad Institute Genome Sequencing Center for Infectious Disease"/>
            <person name="Wu L."/>
            <person name="Ma J."/>
        </authorList>
    </citation>
    <scope>NUCLEOTIDE SEQUENCE [LARGE SCALE GENOMIC DNA]</scope>
    <source>
        <strain evidence="3">JCM 32206</strain>
    </source>
</reference>
<gene>
    <name evidence="2" type="ORF">GCM10023094_32160</name>
</gene>
<dbReference type="RefSeq" id="WP_345346913.1">
    <property type="nucleotide sequence ID" value="NZ_BAABFB010000050.1"/>
</dbReference>
<proteinExistence type="predicted"/>
<dbReference type="Proteomes" id="UP001501183">
    <property type="component" value="Unassembled WGS sequence"/>
</dbReference>
<dbReference type="SUPFAM" id="SSF52540">
    <property type="entry name" value="P-loop containing nucleoside triphosphate hydrolases"/>
    <property type="match status" value="2"/>
</dbReference>
<accession>A0ABP8P5S8</accession>
<comment type="caution">
    <text evidence="2">The sequence shown here is derived from an EMBL/GenBank/DDBJ whole genome shotgun (WGS) entry which is preliminary data.</text>
</comment>
<feature type="domain" description="Helicase/UvrB N-terminal" evidence="1">
    <location>
        <begin position="17"/>
        <end position="207"/>
    </location>
</feature>
<dbReference type="InterPro" id="IPR006935">
    <property type="entry name" value="Helicase/UvrB_N"/>
</dbReference>